<evidence type="ECO:0000313" key="10">
    <source>
        <dbReference type="Proteomes" id="UP000756921"/>
    </source>
</evidence>
<feature type="domain" description="Zn(2)-C6 fungal-type" evidence="8">
    <location>
        <begin position="15"/>
        <end position="45"/>
    </location>
</feature>
<evidence type="ECO:0000256" key="5">
    <source>
        <dbReference type="ARBA" id="ARBA00023125"/>
    </source>
</evidence>
<dbReference type="EMBL" id="WJXW01000002">
    <property type="protein sequence ID" value="KAF9739172.1"/>
    <property type="molecule type" value="Genomic_DNA"/>
</dbReference>
<dbReference type="Pfam" id="PF00172">
    <property type="entry name" value="Zn_clus"/>
    <property type="match status" value="1"/>
</dbReference>
<name>A0A9P6GNW9_9PLEO</name>
<dbReference type="PROSITE" id="PS50048">
    <property type="entry name" value="ZN2_CY6_FUNGAL_2"/>
    <property type="match status" value="1"/>
</dbReference>
<dbReference type="GO" id="GO:0043565">
    <property type="term" value="F:sequence-specific DNA binding"/>
    <property type="evidence" value="ECO:0007669"/>
    <property type="project" value="TreeGrafter"/>
</dbReference>
<evidence type="ECO:0000256" key="2">
    <source>
        <dbReference type="ARBA" id="ARBA00022723"/>
    </source>
</evidence>
<evidence type="ECO:0000256" key="4">
    <source>
        <dbReference type="ARBA" id="ARBA00023015"/>
    </source>
</evidence>
<keyword evidence="3" id="KW-0862">Zinc</keyword>
<protein>
    <submittedName>
        <fullName evidence="9">C6 transcription factor (Fungal specific transcription factor)</fullName>
    </submittedName>
</protein>
<dbReference type="CDD" id="cd12148">
    <property type="entry name" value="fungal_TF_MHR"/>
    <property type="match status" value="1"/>
</dbReference>
<dbReference type="GO" id="GO:0005634">
    <property type="term" value="C:nucleus"/>
    <property type="evidence" value="ECO:0007669"/>
    <property type="project" value="UniProtKB-SubCell"/>
</dbReference>
<keyword evidence="5" id="KW-0238">DNA-binding</keyword>
<keyword evidence="10" id="KW-1185">Reference proteome</keyword>
<gene>
    <name evidence="9" type="ORF">PMIN01_01806</name>
</gene>
<dbReference type="CDD" id="cd00067">
    <property type="entry name" value="GAL4"/>
    <property type="match status" value="1"/>
</dbReference>
<comment type="subcellular location">
    <subcellularLocation>
        <location evidence="1">Nucleus</location>
    </subcellularLocation>
</comment>
<sequence>MAEPDSLRNPRLRLSCARCQRRKIRCDAQLPACTNCRKAGAECTDGESLRLRSVPDDPAVSRLRRRVAWLESIIRETLPDIDLSVEAPIEGSVPPEERTVIPLSHGDQPSVSVDNMTALPLQAVAQNDQRAHEIGLISVGTADQRYLGPSSGYFLARLLLSDSPRRNDRRAPVNHNAANATNLAQSLIYQLVCATPGPLPLPGRAQANELSRIYFDTVHPQYPILHEPSFMQGMNYLYDSHAQTLENDAPVEFQVNMVLAIATSILSSRVRSHVPSESYCLSALQHLERINVQNSFSGLQCILLLLIFTMHSPYMRLNVWYLNYHCIAAVLELGLQRDVTTSSGISLLDQEMRTRVFWTIFTLDRTIATMMGRPIGLRDEACDLRLPQDIDDQTLIGMDNADNYATGNMALSIHLFKLAKINSEIKYIANSIVREAPSYAYPPVSDINTWHRGMLAQLDEWASTIPQIHPRHAYVRTLCELRYYSIRILLLRPSPAIPRPSAESLTECYGLAWRAIHVYDKLYRQDQLVHDWMVLHGIIFSTITALYCIRAVPDLARKTELDELMTNLSLSLSLVSVTGEYWSGAKRSRQILDDMGRSTIRWMKYLKMNNSDDPRINGPPSEPAQVPPYPNITESAAIDATLGGNYQGFTSTNTFVDTSSSTLSLEDGFWADPPQQFTFGDITNVDDIMHSLFDDFIPQMNNMQE</sequence>
<keyword evidence="2" id="KW-0479">Metal-binding</keyword>
<dbReference type="GO" id="GO:0006351">
    <property type="term" value="P:DNA-templated transcription"/>
    <property type="evidence" value="ECO:0007669"/>
    <property type="project" value="InterPro"/>
</dbReference>
<evidence type="ECO:0000256" key="3">
    <source>
        <dbReference type="ARBA" id="ARBA00022833"/>
    </source>
</evidence>
<dbReference type="GO" id="GO:0000981">
    <property type="term" value="F:DNA-binding transcription factor activity, RNA polymerase II-specific"/>
    <property type="evidence" value="ECO:0007669"/>
    <property type="project" value="InterPro"/>
</dbReference>
<dbReference type="OrthoDB" id="25921at2759"/>
<dbReference type="Pfam" id="PF04082">
    <property type="entry name" value="Fungal_trans"/>
    <property type="match status" value="1"/>
</dbReference>
<evidence type="ECO:0000256" key="7">
    <source>
        <dbReference type="ARBA" id="ARBA00023242"/>
    </source>
</evidence>
<dbReference type="PANTHER" id="PTHR47782">
    <property type="entry name" value="ZN(II)2CYS6 TRANSCRIPTION FACTOR (EUROFUNG)-RELATED"/>
    <property type="match status" value="1"/>
</dbReference>
<reference evidence="9" key="1">
    <citation type="journal article" date="2020" name="Mol. Plant Microbe Interact.">
        <title>Genome Sequence of the Biocontrol Agent Coniothyrium minitans strain Conio (IMI 134523).</title>
        <authorList>
            <person name="Patel D."/>
            <person name="Shittu T.A."/>
            <person name="Baroncelli R."/>
            <person name="Muthumeenakshi S."/>
            <person name="Osborne T.H."/>
            <person name="Janganan T.K."/>
            <person name="Sreenivasaprasad S."/>
        </authorList>
    </citation>
    <scope>NUCLEOTIDE SEQUENCE</scope>
    <source>
        <strain evidence="9">Conio</strain>
    </source>
</reference>
<evidence type="ECO:0000256" key="1">
    <source>
        <dbReference type="ARBA" id="ARBA00004123"/>
    </source>
</evidence>
<dbReference type="GO" id="GO:0045944">
    <property type="term" value="P:positive regulation of transcription by RNA polymerase II"/>
    <property type="evidence" value="ECO:0007669"/>
    <property type="project" value="TreeGrafter"/>
</dbReference>
<organism evidence="9 10">
    <name type="scientific">Paraphaeosphaeria minitans</name>
    <dbReference type="NCBI Taxonomy" id="565426"/>
    <lineage>
        <taxon>Eukaryota</taxon>
        <taxon>Fungi</taxon>
        <taxon>Dikarya</taxon>
        <taxon>Ascomycota</taxon>
        <taxon>Pezizomycotina</taxon>
        <taxon>Dothideomycetes</taxon>
        <taxon>Pleosporomycetidae</taxon>
        <taxon>Pleosporales</taxon>
        <taxon>Massarineae</taxon>
        <taxon>Didymosphaeriaceae</taxon>
        <taxon>Paraphaeosphaeria</taxon>
    </lineage>
</organism>
<accession>A0A9P6GNW9</accession>
<evidence type="ECO:0000313" key="9">
    <source>
        <dbReference type="EMBL" id="KAF9739172.1"/>
    </source>
</evidence>
<dbReference type="InterPro" id="IPR052202">
    <property type="entry name" value="Yeast_MetPath_Reg"/>
</dbReference>
<dbReference type="PANTHER" id="PTHR47782:SF1">
    <property type="entry name" value="PYRIMIDINE PATHWAY REGULATORY PROTEIN 1"/>
    <property type="match status" value="1"/>
</dbReference>
<proteinExistence type="predicted"/>
<dbReference type="SUPFAM" id="SSF57701">
    <property type="entry name" value="Zn2/Cys6 DNA-binding domain"/>
    <property type="match status" value="1"/>
</dbReference>
<dbReference type="InterPro" id="IPR036864">
    <property type="entry name" value="Zn2-C6_fun-type_DNA-bd_sf"/>
</dbReference>
<dbReference type="InterPro" id="IPR001138">
    <property type="entry name" value="Zn2Cys6_DnaBD"/>
</dbReference>
<dbReference type="Proteomes" id="UP000756921">
    <property type="component" value="Unassembled WGS sequence"/>
</dbReference>
<dbReference type="AlphaFoldDB" id="A0A9P6GNW9"/>
<dbReference type="SMART" id="SM00066">
    <property type="entry name" value="GAL4"/>
    <property type="match status" value="1"/>
</dbReference>
<dbReference type="InterPro" id="IPR007219">
    <property type="entry name" value="XnlR_reg_dom"/>
</dbReference>
<dbReference type="SMART" id="SM00906">
    <property type="entry name" value="Fungal_trans"/>
    <property type="match status" value="1"/>
</dbReference>
<keyword evidence="6" id="KW-0804">Transcription</keyword>
<evidence type="ECO:0000259" key="8">
    <source>
        <dbReference type="PROSITE" id="PS50048"/>
    </source>
</evidence>
<comment type="caution">
    <text evidence="9">The sequence shown here is derived from an EMBL/GenBank/DDBJ whole genome shotgun (WGS) entry which is preliminary data.</text>
</comment>
<dbReference type="Gene3D" id="4.10.240.10">
    <property type="entry name" value="Zn(2)-C6 fungal-type DNA-binding domain"/>
    <property type="match status" value="1"/>
</dbReference>
<evidence type="ECO:0000256" key="6">
    <source>
        <dbReference type="ARBA" id="ARBA00023163"/>
    </source>
</evidence>
<keyword evidence="7" id="KW-0539">Nucleus</keyword>
<dbReference type="GO" id="GO:0008270">
    <property type="term" value="F:zinc ion binding"/>
    <property type="evidence" value="ECO:0007669"/>
    <property type="project" value="InterPro"/>
</dbReference>
<keyword evidence="4" id="KW-0805">Transcription regulation</keyword>